<dbReference type="GO" id="GO:0016301">
    <property type="term" value="F:kinase activity"/>
    <property type="evidence" value="ECO:0007669"/>
    <property type="project" value="UniProtKB-KW"/>
</dbReference>
<proteinExistence type="predicted"/>
<evidence type="ECO:0000256" key="4">
    <source>
        <dbReference type="ARBA" id="ARBA00023163"/>
    </source>
</evidence>
<protein>
    <submittedName>
        <fullName evidence="6">GAF domain-containing protein</fullName>
    </submittedName>
</protein>
<dbReference type="SUPFAM" id="SSF52172">
    <property type="entry name" value="CheY-like"/>
    <property type="match status" value="1"/>
</dbReference>
<keyword evidence="4" id="KW-0804">Transcription</keyword>
<evidence type="ECO:0000256" key="2">
    <source>
        <dbReference type="ARBA" id="ARBA00022777"/>
    </source>
</evidence>
<keyword evidence="7" id="KW-1185">Reference proteome</keyword>
<evidence type="ECO:0000256" key="3">
    <source>
        <dbReference type="ARBA" id="ARBA00023015"/>
    </source>
</evidence>
<dbReference type="RefSeq" id="WP_141955547.1">
    <property type="nucleotide sequence ID" value="NZ_VFOZ01000001.1"/>
</dbReference>
<accession>A0A543CHY9</accession>
<dbReference type="InterPro" id="IPR003018">
    <property type="entry name" value="GAF"/>
</dbReference>
<dbReference type="AlphaFoldDB" id="A0A543CHY9"/>
<dbReference type="EMBL" id="VFOZ01000001">
    <property type="protein sequence ID" value="TQL96719.1"/>
    <property type="molecule type" value="Genomic_DNA"/>
</dbReference>
<evidence type="ECO:0000313" key="7">
    <source>
        <dbReference type="Proteomes" id="UP000316096"/>
    </source>
</evidence>
<dbReference type="Proteomes" id="UP000316096">
    <property type="component" value="Unassembled WGS sequence"/>
</dbReference>
<keyword evidence="3" id="KW-0805">Transcription regulation</keyword>
<comment type="caution">
    <text evidence="6">The sequence shown here is derived from an EMBL/GenBank/DDBJ whole genome shotgun (WGS) entry which is preliminary data.</text>
</comment>
<feature type="domain" description="ANTAR" evidence="5">
    <location>
        <begin position="172"/>
        <end position="233"/>
    </location>
</feature>
<dbReference type="Pfam" id="PF13185">
    <property type="entry name" value="GAF_2"/>
    <property type="match status" value="1"/>
</dbReference>
<organism evidence="6 7">
    <name type="scientific">Actinoallomurus bryophytorum</name>
    <dbReference type="NCBI Taxonomy" id="1490222"/>
    <lineage>
        <taxon>Bacteria</taxon>
        <taxon>Bacillati</taxon>
        <taxon>Actinomycetota</taxon>
        <taxon>Actinomycetes</taxon>
        <taxon>Streptosporangiales</taxon>
        <taxon>Thermomonosporaceae</taxon>
        <taxon>Actinoallomurus</taxon>
    </lineage>
</organism>
<keyword evidence="1" id="KW-0808">Transferase</keyword>
<gene>
    <name evidence="6" type="ORF">FB559_2268</name>
</gene>
<sequence>MPGQDFEELAVALAEMARDLLAQETLQSTLDRISEHAVELVDGCEAAGILTVRRRASGRGGYRHTVRTLACTDDLVEASDQLQEEVGEGPCFDATRDRREVLRIADMSDQAERWPLFTPRARELGIGSMIGFMLFTSEQNLGSLNMYSRSPGALTERSEQVGWLLASHAAVAFASARSGEDLHASIASRTDIGQATGIVMERHKVAEDQAFAMLSKASQDNNIKLRELARHVIDTGEISALRV</sequence>
<reference evidence="6 7" key="1">
    <citation type="submission" date="2019-06" db="EMBL/GenBank/DDBJ databases">
        <title>Sequencing the genomes of 1000 actinobacteria strains.</title>
        <authorList>
            <person name="Klenk H.-P."/>
        </authorList>
    </citation>
    <scope>NUCLEOTIDE SEQUENCE [LARGE SCALE GENOMIC DNA]</scope>
    <source>
        <strain evidence="6 7">DSM 102200</strain>
    </source>
</reference>
<dbReference type="InterPro" id="IPR005561">
    <property type="entry name" value="ANTAR"/>
</dbReference>
<dbReference type="Gene3D" id="3.30.450.40">
    <property type="match status" value="1"/>
</dbReference>
<dbReference type="InterPro" id="IPR036388">
    <property type="entry name" value="WH-like_DNA-bd_sf"/>
</dbReference>
<dbReference type="SMART" id="SM01012">
    <property type="entry name" value="ANTAR"/>
    <property type="match status" value="1"/>
</dbReference>
<dbReference type="Gene3D" id="1.10.10.10">
    <property type="entry name" value="Winged helix-like DNA-binding domain superfamily/Winged helix DNA-binding domain"/>
    <property type="match status" value="1"/>
</dbReference>
<dbReference type="InterPro" id="IPR011006">
    <property type="entry name" value="CheY-like_superfamily"/>
</dbReference>
<dbReference type="Pfam" id="PF03861">
    <property type="entry name" value="ANTAR"/>
    <property type="match status" value="1"/>
</dbReference>
<dbReference type="GO" id="GO:0003723">
    <property type="term" value="F:RNA binding"/>
    <property type="evidence" value="ECO:0007669"/>
    <property type="project" value="InterPro"/>
</dbReference>
<dbReference type="SUPFAM" id="SSF55781">
    <property type="entry name" value="GAF domain-like"/>
    <property type="match status" value="1"/>
</dbReference>
<keyword evidence="2" id="KW-0418">Kinase</keyword>
<dbReference type="InterPro" id="IPR029016">
    <property type="entry name" value="GAF-like_dom_sf"/>
</dbReference>
<name>A0A543CHY9_9ACTN</name>
<dbReference type="PIRSF" id="PIRSF036625">
    <property type="entry name" value="GAF_ANTAR"/>
    <property type="match status" value="1"/>
</dbReference>
<dbReference type="InterPro" id="IPR012074">
    <property type="entry name" value="GAF_ANTAR"/>
</dbReference>
<evidence type="ECO:0000259" key="5">
    <source>
        <dbReference type="PROSITE" id="PS50921"/>
    </source>
</evidence>
<dbReference type="PROSITE" id="PS50921">
    <property type="entry name" value="ANTAR"/>
    <property type="match status" value="1"/>
</dbReference>
<dbReference type="OrthoDB" id="4629915at2"/>
<evidence type="ECO:0000313" key="6">
    <source>
        <dbReference type="EMBL" id="TQL96719.1"/>
    </source>
</evidence>
<evidence type="ECO:0000256" key="1">
    <source>
        <dbReference type="ARBA" id="ARBA00022679"/>
    </source>
</evidence>